<dbReference type="OrthoDB" id="7316074at2"/>
<dbReference type="Gene3D" id="2.40.110.10">
    <property type="entry name" value="Butyryl-CoA Dehydrogenase, subunit A, domain 2"/>
    <property type="match status" value="1"/>
</dbReference>
<sequence length="388" mass="42749">MNFELTKQQRQVYETVGELSRTVFKPNAARYDAEASTPSENMRAFFDAGLNGITISERMGGMGSGTAGEDPLLYLLAVEQTARGDLSTAQCFHIHCHGAHYVDQVGTDEQRERVLKPVLERGSLLNATGSEPGRTSRGAYNLITAAQPAENGYILNGMKNYATLGADVDYNLIFAGVAGMPGNEGHLGVLVPQNAKGFSVVEGSWNPIGMRGAHSPSLKLDNCFVDNSNVLGDLGLYPRERWQARFHLSFAAQYLGGAEAIFDLLREYLPKRGTASDSYTQLRMGEIRVGTDSVRWLIYRAAWMWKNSDREAAELFSMCAKHRAIENAVITMDKGAQIIGSSAFWADSPMSRLFRDLRIHTLHENLDKTAATLGKFHLGEPYDTTARL</sequence>
<dbReference type="PIRSF" id="PIRSF016578">
    <property type="entry name" value="HsaA"/>
    <property type="match status" value="1"/>
</dbReference>
<evidence type="ECO:0000256" key="4">
    <source>
        <dbReference type="ARBA" id="ARBA00022827"/>
    </source>
</evidence>
<dbReference type="InterPro" id="IPR009100">
    <property type="entry name" value="AcylCoA_DH/oxidase_NM_dom_sf"/>
</dbReference>
<dbReference type="PANTHER" id="PTHR43884">
    <property type="entry name" value="ACYL-COA DEHYDROGENASE"/>
    <property type="match status" value="1"/>
</dbReference>
<dbReference type="GO" id="GO:0050660">
    <property type="term" value="F:flavin adenine dinucleotide binding"/>
    <property type="evidence" value="ECO:0007669"/>
    <property type="project" value="InterPro"/>
</dbReference>
<dbReference type="InterPro" id="IPR009075">
    <property type="entry name" value="AcylCo_DH/oxidase_C"/>
</dbReference>
<dbReference type="SUPFAM" id="SSF47203">
    <property type="entry name" value="Acyl-CoA dehydrogenase C-terminal domain-like"/>
    <property type="match status" value="1"/>
</dbReference>
<keyword evidence="3" id="KW-0285">Flavoprotein</keyword>
<dbReference type="EMBL" id="JACCEW010000001">
    <property type="protein sequence ID" value="NYT36094.1"/>
    <property type="molecule type" value="Genomic_DNA"/>
</dbReference>
<evidence type="ECO:0000259" key="6">
    <source>
        <dbReference type="Pfam" id="PF02770"/>
    </source>
</evidence>
<dbReference type="InterPro" id="IPR037069">
    <property type="entry name" value="AcylCoA_DH/ox_N_sf"/>
</dbReference>
<evidence type="ECO:0000256" key="2">
    <source>
        <dbReference type="ARBA" id="ARBA00009347"/>
    </source>
</evidence>
<proteinExistence type="inferred from homology"/>
<dbReference type="Pfam" id="PF02770">
    <property type="entry name" value="Acyl-CoA_dh_M"/>
    <property type="match status" value="1"/>
</dbReference>
<keyword evidence="9" id="KW-1185">Reference proteome</keyword>
<dbReference type="Pfam" id="PF02771">
    <property type="entry name" value="Acyl-CoA_dh_N"/>
    <property type="match status" value="1"/>
</dbReference>
<feature type="domain" description="Acyl-CoA dehydrogenase/oxidase C-terminal" evidence="5">
    <location>
        <begin position="249"/>
        <end position="362"/>
    </location>
</feature>
<dbReference type="Gene3D" id="1.20.140.10">
    <property type="entry name" value="Butyryl-CoA Dehydrogenase, subunit A, domain 3"/>
    <property type="match status" value="1"/>
</dbReference>
<dbReference type="Proteomes" id="UP000580517">
    <property type="component" value="Unassembled WGS sequence"/>
</dbReference>
<accession>A0A853F6A2</accession>
<evidence type="ECO:0000256" key="3">
    <source>
        <dbReference type="ARBA" id="ARBA00022630"/>
    </source>
</evidence>
<organism evidence="8 9">
    <name type="scientific">Allopusillimonas soli</name>
    <dbReference type="NCBI Taxonomy" id="659016"/>
    <lineage>
        <taxon>Bacteria</taxon>
        <taxon>Pseudomonadati</taxon>
        <taxon>Pseudomonadota</taxon>
        <taxon>Betaproteobacteria</taxon>
        <taxon>Burkholderiales</taxon>
        <taxon>Alcaligenaceae</taxon>
        <taxon>Allopusillimonas</taxon>
    </lineage>
</organism>
<feature type="domain" description="Acyl-CoA oxidase/dehydrogenase middle" evidence="6">
    <location>
        <begin position="130"/>
        <end position="223"/>
    </location>
</feature>
<evidence type="ECO:0000313" key="8">
    <source>
        <dbReference type="EMBL" id="NYT36094.1"/>
    </source>
</evidence>
<dbReference type="InterPro" id="IPR036250">
    <property type="entry name" value="AcylCo_DH-like_C"/>
</dbReference>
<comment type="similarity">
    <text evidence="2">Belongs to the acyl-CoA dehydrogenase family.</text>
</comment>
<keyword evidence="4" id="KW-0274">FAD</keyword>
<dbReference type="InterPro" id="IPR046373">
    <property type="entry name" value="Acyl-CoA_Oxase/DH_mid-dom_sf"/>
</dbReference>
<gene>
    <name evidence="8" type="ORF">H0A68_04350</name>
</gene>
<evidence type="ECO:0000256" key="1">
    <source>
        <dbReference type="ARBA" id="ARBA00001974"/>
    </source>
</evidence>
<name>A0A853F6A2_9BURK</name>
<evidence type="ECO:0000259" key="5">
    <source>
        <dbReference type="Pfam" id="PF00441"/>
    </source>
</evidence>
<evidence type="ECO:0000259" key="7">
    <source>
        <dbReference type="Pfam" id="PF02771"/>
    </source>
</evidence>
<comment type="caution">
    <text evidence="8">The sequence shown here is derived from an EMBL/GenBank/DDBJ whole genome shotgun (WGS) entry which is preliminary data.</text>
</comment>
<dbReference type="RefSeq" id="WP_129968005.1">
    <property type="nucleotide sequence ID" value="NZ_JACCEW010000001.1"/>
</dbReference>
<reference evidence="8 9" key="1">
    <citation type="submission" date="2020-07" db="EMBL/GenBank/DDBJ databases">
        <title>Taxonomic revisions and descriptions of new bacterial species based on genomic comparisons in the high-G+C-content subgroup of the family Alcaligenaceae.</title>
        <authorList>
            <person name="Szabo A."/>
            <person name="Felfoldi T."/>
        </authorList>
    </citation>
    <scope>NUCLEOTIDE SEQUENCE [LARGE SCALE GENOMIC DNA]</scope>
    <source>
        <strain evidence="8 9">DSM 25264</strain>
    </source>
</reference>
<feature type="domain" description="Acyl-CoA dehydrogenase/oxidase N-terminal" evidence="7">
    <location>
        <begin position="6"/>
        <end position="119"/>
    </location>
</feature>
<evidence type="ECO:0000313" key="9">
    <source>
        <dbReference type="Proteomes" id="UP000580517"/>
    </source>
</evidence>
<comment type="cofactor">
    <cofactor evidence="1">
        <name>FAD</name>
        <dbReference type="ChEBI" id="CHEBI:57692"/>
    </cofactor>
</comment>
<protein>
    <submittedName>
        <fullName evidence="8">Acyl-CoA/acyl-ACP dehydrogenase</fullName>
    </submittedName>
</protein>
<dbReference type="GO" id="GO:0003995">
    <property type="term" value="F:acyl-CoA dehydrogenase activity"/>
    <property type="evidence" value="ECO:0007669"/>
    <property type="project" value="TreeGrafter"/>
</dbReference>
<dbReference type="Pfam" id="PF00441">
    <property type="entry name" value="Acyl-CoA_dh_1"/>
    <property type="match status" value="1"/>
</dbReference>
<dbReference type="SUPFAM" id="SSF56645">
    <property type="entry name" value="Acyl-CoA dehydrogenase NM domain-like"/>
    <property type="match status" value="1"/>
</dbReference>
<dbReference type="Gene3D" id="1.10.540.10">
    <property type="entry name" value="Acyl-CoA dehydrogenase/oxidase, N-terminal domain"/>
    <property type="match status" value="1"/>
</dbReference>
<dbReference type="AlphaFoldDB" id="A0A853F6A2"/>
<dbReference type="InterPro" id="IPR013786">
    <property type="entry name" value="AcylCoA_DH/ox_N"/>
</dbReference>
<dbReference type="PANTHER" id="PTHR43884:SF12">
    <property type="entry name" value="ISOVALERYL-COA DEHYDROGENASE, MITOCHONDRIAL-RELATED"/>
    <property type="match status" value="1"/>
</dbReference>
<dbReference type="InterPro" id="IPR006091">
    <property type="entry name" value="Acyl-CoA_Oxase/DH_mid-dom"/>
</dbReference>